<dbReference type="AlphaFoldDB" id="A0A8J3QB53"/>
<gene>
    <name evidence="2" type="ORF">Rhe02_48060</name>
</gene>
<dbReference type="PANTHER" id="PTHR43194">
    <property type="entry name" value="HYDROLASE ALPHA/BETA FOLD FAMILY"/>
    <property type="match status" value="1"/>
</dbReference>
<sequence>MVIRLNGSGGQLAADVWEPVADRRGIVLMLHGGGQTRHSWRRAGPMLAQAGWQTYAVDARGHGESYWSGDGDYSFDRFVDDLMSVVAGLGEKPVIIGASLGGITAMLAEGERGGVARALVLVDIAPRVEPAGVARISAFMMGAPDGFASLDEVAAAVQAYQPHRDRPVNPQSLRKNVRVGPNGRWYWHWDPAFTRTDRTSEVNDEGYQRTKRAASRIRVPTLLVRGEHSDIVSVDGMDELQSLIPGSSLVEVGDARHMVAGDDNAVFLGEVVSFLESHEKLRAPHGR</sequence>
<keyword evidence="2" id="KW-0575">Peroxidase</keyword>
<comment type="caution">
    <text evidence="2">The sequence shown here is derived from an EMBL/GenBank/DDBJ whole genome shotgun (WGS) entry which is preliminary data.</text>
</comment>
<proteinExistence type="predicted"/>
<dbReference type="GO" id="GO:0004601">
    <property type="term" value="F:peroxidase activity"/>
    <property type="evidence" value="ECO:0007669"/>
    <property type="project" value="UniProtKB-KW"/>
</dbReference>
<reference evidence="2" key="1">
    <citation type="submission" date="2021-01" db="EMBL/GenBank/DDBJ databases">
        <title>Whole genome shotgun sequence of Rhizocola hellebori NBRC 109834.</title>
        <authorList>
            <person name="Komaki H."/>
            <person name="Tamura T."/>
        </authorList>
    </citation>
    <scope>NUCLEOTIDE SEQUENCE</scope>
    <source>
        <strain evidence="2">NBRC 109834</strain>
    </source>
</reference>
<protein>
    <submittedName>
        <fullName evidence="2">Peroxidase</fullName>
    </submittedName>
</protein>
<keyword evidence="2" id="KW-0560">Oxidoreductase</keyword>
<dbReference type="InterPro" id="IPR029058">
    <property type="entry name" value="AB_hydrolase_fold"/>
</dbReference>
<dbReference type="Gene3D" id="3.40.50.1820">
    <property type="entry name" value="alpha/beta hydrolase"/>
    <property type="match status" value="1"/>
</dbReference>
<dbReference type="RefSeq" id="WP_203910549.1">
    <property type="nucleotide sequence ID" value="NZ_BONY01000029.1"/>
</dbReference>
<keyword evidence="3" id="KW-1185">Reference proteome</keyword>
<dbReference type="Pfam" id="PF00561">
    <property type="entry name" value="Abhydrolase_1"/>
    <property type="match status" value="1"/>
</dbReference>
<dbReference type="InterPro" id="IPR050228">
    <property type="entry name" value="Carboxylesterase_BioH"/>
</dbReference>
<feature type="domain" description="AB hydrolase-1" evidence="1">
    <location>
        <begin position="26"/>
        <end position="259"/>
    </location>
</feature>
<dbReference type="EMBL" id="BONY01000029">
    <property type="protein sequence ID" value="GIH06739.1"/>
    <property type="molecule type" value="Genomic_DNA"/>
</dbReference>
<dbReference type="InterPro" id="IPR000073">
    <property type="entry name" value="AB_hydrolase_1"/>
</dbReference>
<name>A0A8J3QB53_9ACTN</name>
<dbReference type="Proteomes" id="UP000612899">
    <property type="component" value="Unassembled WGS sequence"/>
</dbReference>
<dbReference type="SUPFAM" id="SSF53474">
    <property type="entry name" value="alpha/beta-Hydrolases"/>
    <property type="match status" value="1"/>
</dbReference>
<dbReference type="PANTHER" id="PTHR43194:SF2">
    <property type="entry name" value="PEROXISOMAL MEMBRANE PROTEIN LPX1"/>
    <property type="match status" value="1"/>
</dbReference>
<organism evidence="2 3">
    <name type="scientific">Rhizocola hellebori</name>
    <dbReference type="NCBI Taxonomy" id="1392758"/>
    <lineage>
        <taxon>Bacteria</taxon>
        <taxon>Bacillati</taxon>
        <taxon>Actinomycetota</taxon>
        <taxon>Actinomycetes</taxon>
        <taxon>Micromonosporales</taxon>
        <taxon>Micromonosporaceae</taxon>
        <taxon>Rhizocola</taxon>
    </lineage>
</organism>
<evidence type="ECO:0000313" key="2">
    <source>
        <dbReference type="EMBL" id="GIH06739.1"/>
    </source>
</evidence>
<evidence type="ECO:0000313" key="3">
    <source>
        <dbReference type="Proteomes" id="UP000612899"/>
    </source>
</evidence>
<accession>A0A8J3QB53</accession>
<evidence type="ECO:0000259" key="1">
    <source>
        <dbReference type="Pfam" id="PF00561"/>
    </source>
</evidence>